<protein>
    <recommendedName>
        <fullName evidence="3 10">Beta sliding clamp</fullName>
    </recommendedName>
</protein>
<evidence type="ECO:0000256" key="9">
    <source>
        <dbReference type="ARBA" id="ARBA00023125"/>
    </source>
</evidence>
<dbReference type="SUPFAM" id="SSF55979">
    <property type="entry name" value="DNA clamp"/>
    <property type="match status" value="3"/>
</dbReference>
<dbReference type="PANTHER" id="PTHR30478:SF0">
    <property type="entry name" value="BETA SLIDING CLAMP"/>
    <property type="match status" value="1"/>
</dbReference>
<keyword evidence="11" id="KW-0732">Signal</keyword>
<feature type="signal peptide" evidence="11">
    <location>
        <begin position="1"/>
        <end position="19"/>
    </location>
</feature>
<keyword evidence="9" id="KW-0238">DNA-binding</keyword>
<keyword evidence="16" id="KW-1185">Reference proteome</keyword>
<name>A0ABP8I2S1_9BACT</name>
<comment type="function">
    <text evidence="10">Confers DNA tethering and processivity to DNA polymerases and other proteins. Acts as a clamp, forming a ring around DNA (a reaction catalyzed by the clamp-loading complex) which diffuses in an ATP-independent manner freely and bidirectionally along dsDNA. Initially characterized for its ability to contact the catalytic subunit of DNA polymerase III (Pol III), a complex, multichain enzyme responsible for most of the replicative synthesis in bacteria; Pol III exhibits 3'-5' exonuclease proofreading activity. The beta chain is required for initiation of replication as well as for processivity of DNA replication.</text>
</comment>
<dbReference type="SMART" id="SM00480">
    <property type="entry name" value="POL3Bc"/>
    <property type="match status" value="1"/>
</dbReference>
<organism evidence="15 16">
    <name type="scientific">Hymenobacter saemangeumensis</name>
    <dbReference type="NCBI Taxonomy" id="1084522"/>
    <lineage>
        <taxon>Bacteria</taxon>
        <taxon>Pseudomonadati</taxon>
        <taxon>Bacteroidota</taxon>
        <taxon>Cytophagia</taxon>
        <taxon>Cytophagales</taxon>
        <taxon>Hymenobacteraceae</taxon>
        <taxon>Hymenobacter</taxon>
    </lineage>
</organism>
<feature type="domain" description="DNA polymerase III beta sliding clamp C-terminal" evidence="14">
    <location>
        <begin position="249"/>
        <end position="366"/>
    </location>
</feature>
<evidence type="ECO:0000259" key="12">
    <source>
        <dbReference type="Pfam" id="PF00712"/>
    </source>
</evidence>
<evidence type="ECO:0000256" key="4">
    <source>
        <dbReference type="ARBA" id="ARBA00022490"/>
    </source>
</evidence>
<dbReference type="CDD" id="cd00140">
    <property type="entry name" value="beta_clamp"/>
    <property type="match status" value="1"/>
</dbReference>
<evidence type="ECO:0000256" key="3">
    <source>
        <dbReference type="ARBA" id="ARBA00021035"/>
    </source>
</evidence>
<comment type="caution">
    <text evidence="15">The sequence shown here is derived from an EMBL/GenBank/DDBJ whole genome shotgun (WGS) entry which is preliminary data.</text>
</comment>
<dbReference type="Proteomes" id="UP001501153">
    <property type="component" value="Unassembled WGS sequence"/>
</dbReference>
<feature type="domain" description="DNA polymerase III beta sliding clamp central" evidence="13">
    <location>
        <begin position="132"/>
        <end position="246"/>
    </location>
</feature>
<proteinExistence type="inferred from homology"/>
<dbReference type="InterPro" id="IPR046938">
    <property type="entry name" value="DNA_clamp_sf"/>
</dbReference>
<evidence type="ECO:0000256" key="1">
    <source>
        <dbReference type="ARBA" id="ARBA00004496"/>
    </source>
</evidence>
<evidence type="ECO:0000256" key="5">
    <source>
        <dbReference type="ARBA" id="ARBA00022679"/>
    </source>
</evidence>
<comment type="subcellular location">
    <subcellularLocation>
        <location evidence="1 10">Cytoplasm</location>
    </subcellularLocation>
</comment>
<dbReference type="PIRSF" id="PIRSF000804">
    <property type="entry name" value="DNA_pol_III_b"/>
    <property type="match status" value="1"/>
</dbReference>
<dbReference type="InterPro" id="IPR022635">
    <property type="entry name" value="DNA_polIII_beta_C"/>
</dbReference>
<keyword evidence="5 10" id="KW-0808">Transferase</keyword>
<evidence type="ECO:0000256" key="11">
    <source>
        <dbReference type="SAM" id="SignalP"/>
    </source>
</evidence>
<dbReference type="NCBIfam" id="TIGR00663">
    <property type="entry name" value="dnan"/>
    <property type="match status" value="1"/>
</dbReference>
<accession>A0ABP8I2S1</accession>
<dbReference type="Pfam" id="PF00712">
    <property type="entry name" value="DNA_pol3_beta"/>
    <property type="match status" value="1"/>
</dbReference>
<gene>
    <name evidence="15" type="primary">dnaN_2</name>
    <name evidence="15" type="ORF">GCM10023185_07130</name>
</gene>
<dbReference type="InterPro" id="IPR022637">
    <property type="entry name" value="DNA_polIII_beta_cen"/>
</dbReference>
<keyword evidence="7 10" id="KW-0235">DNA replication</keyword>
<evidence type="ECO:0000313" key="16">
    <source>
        <dbReference type="Proteomes" id="UP001501153"/>
    </source>
</evidence>
<feature type="domain" description="DNA polymerase III beta sliding clamp N-terminal" evidence="12">
    <location>
        <begin position="3"/>
        <end position="121"/>
    </location>
</feature>
<evidence type="ECO:0000256" key="8">
    <source>
        <dbReference type="ARBA" id="ARBA00022932"/>
    </source>
</evidence>
<keyword evidence="8 10" id="KW-0239">DNA-directed DNA polymerase</keyword>
<dbReference type="InterPro" id="IPR001001">
    <property type="entry name" value="DNA_polIII_beta"/>
</dbReference>
<evidence type="ECO:0000256" key="6">
    <source>
        <dbReference type="ARBA" id="ARBA00022695"/>
    </source>
</evidence>
<comment type="subunit">
    <text evidence="10">Forms a ring-shaped head-to-tail homodimer around DNA.</text>
</comment>
<evidence type="ECO:0000313" key="15">
    <source>
        <dbReference type="EMBL" id="GAA4349956.1"/>
    </source>
</evidence>
<dbReference type="Gene3D" id="3.70.10.10">
    <property type="match status" value="1"/>
</dbReference>
<sequence length="377" mass="41818">MPKFIVSSSALLKALAPLAAVITNNPVVPILENFVFHIEDGKLTLTASDLEVFVVTSLPVEAGKGDVFSICVPARILSDVLKQLPDQPITITVDLDENRVQIQTANGRYKLAAEDASQYPRKPEPGSRPLLELPSSVLQRAISKTRFAISTDELRPAMCGVLVQLTRTQLTFVATDGHRLLRYRRTDLGAGEERNLIIPRKAWNLLKNLLPSDATIVATQFSQSQAFFTFNQYQVMARLIDERYPDYENVLPVSNPNVLLINRTELLQAVRRCALVSNKMTHQVRLKLADAELTISAEDLDFSNEGTETLACQYDGDAMTIGFNAQFVQECLTNLDSEEVTLSMNNPDRAGLLAPTQAQQGEDVLMLVMPVMLNQYV</sequence>
<dbReference type="Pfam" id="PF02767">
    <property type="entry name" value="DNA_pol3_beta_2"/>
    <property type="match status" value="1"/>
</dbReference>
<dbReference type="EMBL" id="BAABGZ010000010">
    <property type="protein sequence ID" value="GAA4349956.1"/>
    <property type="molecule type" value="Genomic_DNA"/>
</dbReference>
<evidence type="ECO:0000256" key="2">
    <source>
        <dbReference type="ARBA" id="ARBA00010752"/>
    </source>
</evidence>
<comment type="similarity">
    <text evidence="2 10">Belongs to the beta sliding clamp family.</text>
</comment>
<evidence type="ECO:0000256" key="7">
    <source>
        <dbReference type="ARBA" id="ARBA00022705"/>
    </source>
</evidence>
<dbReference type="Gene3D" id="3.10.150.10">
    <property type="entry name" value="DNA Polymerase III, subunit A, domain 2"/>
    <property type="match status" value="1"/>
</dbReference>
<keyword evidence="4 10" id="KW-0963">Cytoplasm</keyword>
<dbReference type="Pfam" id="PF02768">
    <property type="entry name" value="DNA_pol3_beta_3"/>
    <property type="match status" value="1"/>
</dbReference>
<feature type="chain" id="PRO_5047084161" description="Beta sliding clamp" evidence="11">
    <location>
        <begin position="20"/>
        <end position="377"/>
    </location>
</feature>
<dbReference type="RefSeq" id="WP_345233892.1">
    <property type="nucleotide sequence ID" value="NZ_BAABGZ010000010.1"/>
</dbReference>
<keyword evidence="6 10" id="KW-0548">Nucleotidyltransferase</keyword>
<evidence type="ECO:0000259" key="14">
    <source>
        <dbReference type="Pfam" id="PF02768"/>
    </source>
</evidence>
<dbReference type="PANTHER" id="PTHR30478">
    <property type="entry name" value="DNA POLYMERASE III SUBUNIT BETA"/>
    <property type="match status" value="1"/>
</dbReference>
<evidence type="ECO:0000259" key="13">
    <source>
        <dbReference type="Pfam" id="PF02767"/>
    </source>
</evidence>
<evidence type="ECO:0000256" key="10">
    <source>
        <dbReference type="PIRNR" id="PIRNR000804"/>
    </source>
</evidence>
<dbReference type="InterPro" id="IPR022634">
    <property type="entry name" value="DNA_polIII_beta_N"/>
</dbReference>
<reference evidence="16" key="1">
    <citation type="journal article" date="2019" name="Int. J. Syst. Evol. Microbiol.">
        <title>The Global Catalogue of Microorganisms (GCM) 10K type strain sequencing project: providing services to taxonomists for standard genome sequencing and annotation.</title>
        <authorList>
            <consortium name="The Broad Institute Genomics Platform"/>
            <consortium name="The Broad Institute Genome Sequencing Center for Infectious Disease"/>
            <person name="Wu L."/>
            <person name="Ma J."/>
        </authorList>
    </citation>
    <scope>NUCLEOTIDE SEQUENCE [LARGE SCALE GENOMIC DNA]</scope>
    <source>
        <strain evidence="16">JCM 17923</strain>
    </source>
</reference>